<protein>
    <recommendedName>
        <fullName evidence="2">DUF4168 domain-containing protein</fullName>
    </recommendedName>
</protein>
<dbReference type="OrthoDB" id="7875481at2"/>
<evidence type="ECO:0000259" key="2">
    <source>
        <dbReference type="Pfam" id="PF13767"/>
    </source>
</evidence>
<dbReference type="Pfam" id="PF13767">
    <property type="entry name" value="DUF4168"/>
    <property type="match status" value="1"/>
</dbReference>
<dbReference type="AlphaFoldDB" id="A0A1H2XDM2"/>
<accession>A0A1H2XDM2</accession>
<feature type="domain" description="DUF4168" evidence="2">
    <location>
        <begin position="39"/>
        <end position="116"/>
    </location>
</feature>
<dbReference type="InterPro" id="IPR025433">
    <property type="entry name" value="DUF4168"/>
</dbReference>
<evidence type="ECO:0000313" key="4">
    <source>
        <dbReference type="Proteomes" id="UP000198539"/>
    </source>
</evidence>
<keyword evidence="4" id="KW-1185">Reference proteome</keyword>
<dbReference type="EMBL" id="FNOM01000004">
    <property type="protein sequence ID" value="SDW90554.1"/>
    <property type="molecule type" value="Genomic_DNA"/>
</dbReference>
<keyword evidence="1" id="KW-0732">Signal</keyword>
<feature type="chain" id="PRO_5011702151" description="DUF4168 domain-containing protein" evidence="1">
    <location>
        <begin position="29"/>
        <end position="122"/>
    </location>
</feature>
<gene>
    <name evidence="3" type="ORF">SAMN04488238_104147</name>
</gene>
<dbReference type="Proteomes" id="UP000198539">
    <property type="component" value="Unassembled WGS sequence"/>
</dbReference>
<proteinExistence type="predicted"/>
<feature type="signal peptide" evidence="1">
    <location>
        <begin position="1"/>
        <end position="28"/>
    </location>
</feature>
<sequence length="122" mass="13003">MLISKRLQAMSVAILFGVTAPLALPVTAQETVTASDSVSDTQLDAFMQALNAVNEVETTYVERVEAETDAEARDALIAEANEAMVGAVEETDGITVDDYVAIMRLAQTDEALNARIVARLDG</sequence>
<name>A0A1H2XDM2_9RHOB</name>
<evidence type="ECO:0000313" key="3">
    <source>
        <dbReference type="EMBL" id="SDW90554.1"/>
    </source>
</evidence>
<reference evidence="3 4" key="1">
    <citation type="submission" date="2016-10" db="EMBL/GenBank/DDBJ databases">
        <authorList>
            <person name="de Groot N.N."/>
        </authorList>
    </citation>
    <scope>NUCLEOTIDE SEQUENCE [LARGE SCALE GENOMIC DNA]</scope>
    <source>
        <strain evidence="3 4">CGMCC 1.8894</strain>
    </source>
</reference>
<organism evidence="3 4">
    <name type="scientific">Roseicitreum antarcticum</name>
    <dbReference type="NCBI Taxonomy" id="564137"/>
    <lineage>
        <taxon>Bacteria</taxon>
        <taxon>Pseudomonadati</taxon>
        <taxon>Pseudomonadota</taxon>
        <taxon>Alphaproteobacteria</taxon>
        <taxon>Rhodobacterales</taxon>
        <taxon>Paracoccaceae</taxon>
        <taxon>Roseicitreum</taxon>
    </lineage>
</organism>
<evidence type="ECO:0000256" key="1">
    <source>
        <dbReference type="SAM" id="SignalP"/>
    </source>
</evidence>
<dbReference type="RefSeq" id="WP_092887510.1">
    <property type="nucleotide sequence ID" value="NZ_CP061498.1"/>
</dbReference>